<dbReference type="PROSITE" id="PS50943">
    <property type="entry name" value="HTH_CROC1"/>
    <property type="match status" value="1"/>
</dbReference>
<dbReference type="AlphaFoldDB" id="A0A926ECM6"/>
<dbReference type="RefSeq" id="WP_262398474.1">
    <property type="nucleotide sequence ID" value="NZ_JACRTC010000013.1"/>
</dbReference>
<name>A0A926ECM6_9FIRM</name>
<sequence length="101" mass="11425">MDFLKRLDELLAQKGWSTYQLAKASGLTQSTISAWYKKNYQPNIQSLEAICKGLGLSISEFFADGSTPNSLTEEQLAMFERWSTLSSEQKALILKLIENMK</sequence>
<keyword evidence="3" id="KW-1185">Reference proteome</keyword>
<feature type="domain" description="HTH cro/C1-type" evidence="1">
    <location>
        <begin position="7"/>
        <end position="61"/>
    </location>
</feature>
<proteinExistence type="predicted"/>
<dbReference type="Gene3D" id="1.10.260.40">
    <property type="entry name" value="lambda repressor-like DNA-binding domains"/>
    <property type="match status" value="1"/>
</dbReference>
<dbReference type="SMART" id="SM00530">
    <property type="entry name" value="HTH_XRE"/>
    <property type="match status" value="1"/>
</dbReference>
<dbReference type="GO" id="GO:0003677">
    <property type="term" value="F:DNA binding"/>
    <property type="evidence" value="ECO:0007669"/>
    <property type="project" value="InterPro"/>
</dbReference>
<comment type="caution">
    <text evidence="2">The sequence shown here is derived from an EMBL/GenBank/DDBJ whole genome shotgun (WGS) entry which is preliminary data.</text>
</comment>
<accession>A0A926ECM6</accession>
<evidence type="ECO:0000313" key="2">
    <source>
        <dbReference type="EMBL" id="MBC8571447.1"/>
    </source>
</evidence>
<dbReference type="InterPro" id="IPR001387">
    <property type="entry name" value="Cro/C1-type_HTH"/>
</dbReference>
<organism evidence="2 3">
    <name type="scientific">Zongyangia hominis</name>
    <dbReference type="NCBI Taxonomy" id="2763677"/>
    <lineage>
        <taxon>Bacteria</taxon>
        <taxon>Bacillati</taxon>
        <taxon>Bacillota</taxon>
        <taxon>Clostridia</taxon>
        <taxon>Eubacteriales</taxon>
        <taxon>Oscillospiraceae</taxon>
        <taxon>Zongyangia</taxon>
    </lineage>
</organism>
<dbReference type="InterPro" id="IPR010982">
    <property type="entry name" value="Lambda_DNA-bd_dom_sf"/>
</dbReference>
<dbReference type="EMBL" id="JACRTC010000013">
    <property type="protein sequence ID" value="MBC8571447.1"/>
    <property type="molecule type" value="Genomic_DNA"/>
</dbReference>
<gene>
    <name evidence="2" type="ORF">H8709_11535</name>
</gene>
<protein>
    <submittedName>
        <fullName evidence="2">Helix-turn-helix transcriptional regulator</fullName>
    </submittedName>
</protein>
<dbReference type="SUPFAM" id="SSF47413">
    <property type="entry name" value="lambda repressor-like DNA-binding domains"/>
    <property type="match status" value="1"/>
</dbReference>
<dbReference type="Pfam" id="PF13443">
    <property type="entry name" value="HTH_26"/>
    <property type="match status" value="1"/>
</dbReference>
<dbReference type="Proteomes" id="UP000660861">
    <property type="component" value="Unassembled WGS sequence"/>
</dbReference>
<dbReference type="CDD" id="cd00093">
    <property type="entry name" value="HTH_XRE"/>
    <property type="match status" value="1"/>
</dbReference>
<reference evidence="2" key="1">
    <citation type="submission" date="2020-08" db="EMBL/GenBank/DDBJ databases">
        <title>Genome public.</title>
        <authorList>
            <person name="Liu C."/>
            <person name="Sun Q."/>
        </authorList>
    </citation>
    <scope>NUCLEOTIDE SEQUENCE</scope>
    <source>
        <strain evidence="2">NSJ-54</strain>
    </source>
</reference>
<evidence type="ECO:0000259" key="1">
    <source>
        <dbReference type="PROSITE" id="PS50943"/>
    </source>
</evidence>
<evidence type="ECO:0000313" key="3">
    <source>
        <dbReference type="Proteomes" id="UP000660861"/>
    </source>
</evidence>